<protein>
    <submittedName>
        <fullName evidence="1">Uncharacterized protein</fullName>
    </submittedName>
</protein>
<evidence type="ECO:0000313" key="2">
    <source>
        <dbReference type="Proteomes" id="UP001500929"/>
    </source>
</evidence>
<name>A0ABN3DQV1_9MICO</name>
<reference evidence="1 2" key="1">
    <citation type="journal article" date="2019" name="Int. J. Syst. Evol. Microbiol.">
        <title>The Global Catalogue of Microorganisms (GCM) 10K type strain sequencing project: providing services to taxonomists for standard genome sequencing and annotation.</title>
        <authorList>
            <consortium name="The Broad Institute Genomics Platform"/>
            <consortium name="The Broad Institute Genome Sequencing Center for Infectious Disease"/>
            <person name="Wu L."/>
            <person name="Ma J."/>
        </authorList>
    </citation>
    <scope>NUCLEOTIDE SEQUENCE [LARGE SCALE GENOMIC DNA]</scope>
    <source>
        <strain evidence="1 2">JCM 16117</strain>
    </source>
</reference>
<dbReference type="EMBL" id="BAAAQY010000007">
    <property type="protein sequence ID" value="GAA2239554.1"/>
    <property type="molecule type" value="Genomic_DNA"/>
</dbReference>
<gene>
    <name evidence="1" type="ORF">GCM10009851_26110</name>
</gene>
<accession>A0ABN3DQV1</accession>
<evidence type="ECO:0000313" key="1">
    <source>
        <dbReference type="EMBL" id="GAA2239554.1"/>
    </source>
</evidence>
<sequence length="111" mass="11299">MVGGTHTLGETVADDAQIPPKGARAANVLLDAVISQSATQSTEANIRAMSVALAALASEEPTDDEPEPSDVVGAAVVCISWLSAHLAAASAVDLEDVVADLRDFLDSVSAR</sequence>
<keyword evidence="2" id="KW-1185">Reference proteome</keyword>
<organism evidence="1 2">
    <name type="scientific">Herbiconiux moechotypicola</name>
    <dbReference type="NCBI Taxonomy" id="637393"/>
    <lineage>
        <taxon>Bacteria</taxon>
        <taxon>Bacillati</taxon>
        <taxon>Actinomycetota</taxon>
        <taxon>Actinomycetes</taxon>
        <taxon>Micrococcales</taxon>
        <taxon>Microbacteriaceae</taxon>
        <taxon>Herbiconiux</taxon>
    </lineage>
</organism>
<comment type="caution">
    <text evidence="1">The sequence shown here is derived from an EMBL/GenBank/DDBJ whole genome shotgun (WGS) entry which is preliminary data.</text>
</comment>
<proteinExistence type="predicted"/>
<dbReference type="Proteomes" id="UP001500929">
    <property type="component" value="Unassembled WGS sequence"/>
</dbReference>